<dbReference type="AlphaFoldDB" id="A0AAQ4CS95"/>
<proteinExistence type="predicted"/>
<evidence type="ECO:0000256" key="1">
    <source>
        <dbReference type="ARBA" id="ARBA00022649"/>
    </source>
</evidence>
<keyword evidence="3" id="KW-1185">Reference proteome</keyword>
<dbReference type="Pfam" id="PF02697">
    <property type="entry name" value="VAPB_antitox"/>
    <property type="match status" value="1"/>
</dbReference>
<dbReference type="InterPro" id="IPR003847">
    <property type="entry name" value="Put_antitoxin"/>
</dbReference>
<accession>A0AAQ4CS95</accession>
<dbReference type="Proteomes" id="UP001319921">
    <property type="component" value="Chromosome"/>
</dbReference>
<reference evidence="2 3" key="1">
    <citation type="journal article" date="2022" name="Microbiol. Resour. Announc.">
        <title>Complete Genome Sequence of the Hyperthermophilic and Acidophilic Archaeon Saccharolobus caldissimus Strain HS-3T.</title>
        <authorList>
            <person name="Sakai H.D."/>
            <person name="Kurosawa N."/>
        </authorList>
    </citation>
    <scope>NUCLEOTIDE SEQUENCE [LARGE SCALE GENOMIC DNA]</scope>
    <source>
        <strain evidence="2 3">JCM32116</strain>
    </source>
</reference>
<evidence type="ECO:0008006" key="4">
    <source>
        <dbReference type="Google" id="ProtNLM"/>
    </source>
</evidence>
<dbReference type="GeneID" id="68866427"/>
<name>A0AAQ4CS95_9CREN</name>
<organism evidence="2 3">
    <name type="scientific">Saccharolobus caldissimus</name>
    <dbReference type="NCBI Taxonomy" id="1702097"/>
    <lineage>
        <taxon>Archaea</taxon>
        <taxon>Thermoproteota</taxon>
        <taxon>Thermoprotei</taxon>
        <taxon>Sulfolobales</taxon>
        <taxon>Sulfolobaceae</taxon>
        <taxon>Saccharolobus</taxon>
    </lineage>
</organism>
<evidence type="ECO:0000313" key="3">
    <source>
        <dbReference type="Proteomes" id="UP001319921"/>
    </source>
</evidence>
<protein>
    <recommendedName>
        <fullName evidence="4">VapB-type antitoxin</fullName>
    </recommendedName>
</protein>
<dbReference type="EMBL" id="AP025226">
    <property type="protein sequence ID" value="BDB98676.1"/>
    <property type="molecule type" value="Genomic_DNA"/>
</dbReference>
<sequence length="75" mass="9108">MSRKLTTISISEEVKEKLEIEKGDMSWDEFLLLLIEEYRKKKVERGIDKLREILTDEDIKKIEDSHKNMHEEFRI</sequence>
<evidence type="ECO:0000313" key="2">
    <source>
        <dbReference type="EMBL" id="BDB98676.1"/>
    </source>
</evidence>
<keyword evidence="1" id="KW-1277">Toxin-antitoxin system</keyword>
<gene>
    <name evidence="2" type="ORF">SACC_16930</name>
</gene>
<dbReference type="KEGG" id="scas:SACC_16930"/>
<dbReference type="RefSeq" id="WP_229569059.1">
    <property type="nucleotide sequence ID" value="NZ_AP025226.1"/>
</dbReference>